<dbReference type="Gene3D" id="3.40.50.1580">
    <property type="entry name" value="Nucleoside phosphorylase domain"/>
    <property type="match status" value="1"/>
</dbReference>
<dbReference type="EC" id="2.4.2.3" evidence="1"/>
<dbReference type="AlphaFoldDB" id="A0A917ZVG9"/>
<reference evidence="5" key="2">
    <citation type="submission" date="2020-09" db="EMBL/GenBank/DDBJ databases">
        <authorList>
            <person name="Sun Q."/>
            <person name="Zhou Y."/>
        </authorList>
    </citation>
    <scope>NUCLEOTIDE SEQUENCE</scope>
    <source>
        <strain evidence="5">CGMCC 4.7201</strain>
    </source>
</reference>
<evidence type="ECO:0000313" key="5">
    <source>
        <dbReference type="EMBL" id="GGO94386.1"/>
    </source>
</evidence>
<gene>
    <name evidence="5" type="ORF">GCM10012280_49090</name>
</gene>
<reference evidence="5" key="1">
    <citation type="journal article" date="2014" name="Int. J. Syst. Evol. Microbiol.">
        <title>Complete genome sequence of Corynebacterium casei LMG S-19264T (=DSM 44701T), isolated from a smear-ripened cheese.</title>
        <authorList>
            <consortium name="US DOE Joint Genome Institute (JGI-PGF)"/>
            <person name="Walter F."/>
            <person name="Albersmeier A."/>
            <person name="Kalinowski J."/>
            <person name="Ruckert C."/>
        </authorList>
    </citation>
    <scope>NUCLEOTIDE SEQUENCE</scope>
    <source>
        <strain evidence="5">CGMCC 4.7201</strain>
    </source>
</reference>
<dbReference type="InterPro" id="IPR000845">
    <property type="entry name" value="Nucleoside_phosphorylase_d"/>
</dbReference>
<comment type="catalytic activity">
    <reaction evidence="3">
        <text>uridine + phosphate = alpha-D-ribose 1-phosphate + uracil</text>
        <dbReference type="Rhea" id="RHEA:24388"/>
        <dbReference type="ChEBI" id="CHEBI:16704"/>
        <dbReference type="ChEBI" id="CHEBI:17568"/>
        <dbReference type="ChEBI" id="CHEBI:43474"/>
        <dbReference type="ChEBI" id="CHEBI:57720"/>
        <dbReference type="EC" id="2.4.2.3"/>
    </reaction>
</comment>
<proteinExistence type="predicted"/>
<evidence type="ECO:0000256" key="2">
    <source>
        <dbReference type="ARBA" id="ARBA00021980"/>
    </source>
</evidence>
<evidence type="ECO:0000259" key="4">
    <source>
        <dbReference type="Pfam" id="PF01048"/>
    </source>
</evidence>
<accession>A0A917ZVG9</accession>
<dbReference type="SUPFAM" id="SSF53167">
    <property type="entry name" value="Purine and uridine phosphorylases"/>
    <property type="match status" value="1"/>
</dbReference>
<dbReference type="GO" id="GO:0005829">
    <property type="term" value="C:cytosol"/>
    <property type="evidence" value="ECO:0007669"/>
    <property type="project" value="TreeGrafter"/>
</dbReference>
<comment type="caution">
    <text evidence="5">The sequence shown here is derived from an EMBL/GenBank/DDBJ whole genome shotgun (WGS) entry which is preliminary data.</text>
</comment>
<organism evidence="5 6">
    <name type="scientific">Wenjunlia tyrosinilytica</name>
    <dbReference type="NCBI Taxonomy" id="1544741"/>
    <lineage>
        <taxon>Bacteria</taxon>
        <taxon>Bacillati</taxon>
        <taxon>Actinomycetota</taxon>
        <taxon>Actinomycetes</taxon>
        <taxon>Kitasatosporales</taxon>
        <taxon>Streptomycetaceae</taxon>
        <taxon>Wenjunlia</taxon>
    </lineage>
</organism>
<dbReference type="GO" id="GO:0004850">
    <property type="term" value="F:uridine phosphorylase activity"/>
    <property type="evidence" value="ECO:0007669"/>
    <property type="project" value="UniProtKB-EC"/>
</dbReference>
<feature type="domain" description="Nucleoside phosphorylase" evidence="4">
    <location>
        <begin position="68"/>
        <end position="259"/>
    </location>
</feature>
<evidence type="ECO:0000313" key="6">
    <source>
        <dbReference type="Proteomes" id="UP000641932"/>
    </source>
</evidence>
<keyword evidence="6" id="KW-1185">Reference proteome</keyword>
<protein>
    <recommendedName>
        <fullName evidence="2">Uridine phosphorylase</fullName>
        <ecNumber evidence="1">2.4.2.3</ecNumber>
    </recommendedName>
</protein>
<evidence type="ECO:0000256" key="3">
    <source>
        <dbReference type="ARBA" id="ARBA00048447"/>
    </source>
</evidence>
<dbReference type="InterPro" id="IPR035994">
    <property type="entry name" value="Nucleoside_phosphorylase_sf"/>
</dbReference>
<dbReference type="GO" id="GO:0004731">
    <property type="term" value="F:purine-nucleoside phosphorylase activity"/>
    <property type="evidence" value="ECO:0007669"/>
    <property type="project" value="TreeGrafter"/>
</dbReference>
<dbReference type="PANTHER" id="PTHR43691:SF11">
    <property type="entry name" value="FI09636P-RELATED"/>
    <property type="match status" value="1"/>
</dbReference>
<dbReference type="RefSeq" id="WP_189133966.1">
    <property type="nucleotide sequence ID" value="NZ_BMMS01000023.1"/>
</dbReference>
<dbReference type="PANTHER" id="PTHR43691">
    <property type="entry name" value="URIDINE PHOSPHORYLASE"/>
    <property type="match status" value="1"/>
</dbReference>
<dbReference type="GO" id="GO:0006152">
    <property type="term" value="P:purine nucleoside catabolic process"/>
    <property type="evidence" value="ECO:0007669"/>
    <property type="project" value="TreeGrafter"/>
</dbReference>
<dbReference type="Pfam" id="PF01048">
    <property type="entry name" value="PNP_UDP_1"/>
    <property type="match status" value="1"/>
</dbReference>
<dbReference type="CDD" id="cd09007">
    <property type="entry name" value="NP-I_spr0068"/>
    <property type="match status" value="1"/>
</dbReference>
<dbReference type="EMBL" id="BMMS01000023">
    <property type="protein sequence ID" value="GGO94386.1"/>
    <property type="molecule type" value="Genomic_DNA"/>
</dbReference>
<sequence>MDHAADQVPLLEFDHDRAALLEPAESAAYWASAPAPTAGGPGAVGPCVQESAAGSAPKRTVCAPAAAVACFFPEMVAQMKGRGRPLLQLPSGQPLWEVEHRGQRLAVFYPGMGAALASYSLELAIAVGCRSIVACGGAGALQSSLPMGHHVVTVTSAIRDEGASYHYLPPSREVQADPEVAKLAAAVLARRNLPHLAGRTWTTDGIFRETPARVARRRGQGCLTVEMEASALIAVAAFRCVRFGQLLYAGDDLSGEAWQSRDWKRATEVRELLVDVAADSALLVADRLARQGPT</sequence>
<name>A0A917ZVG9_9ACTN</name>
<evidence type="ECO:0000256" key="1">
    <source>
        <dbReference type="ARBA" id="ARBA00011888"/>
    </source>
</evidence>
<dbReference type="Proteomes" id="UP000641932">
    <property type="component" value="Unassembled WGS sequence"/>
</dbReference>